<reference evidence="3" key="1">
    <citation type="submission" date="2015-09" db="EMBL/GenBank/DDBJ databases">
        <authorList>
            <person name="Rodrigo-Torres L."/>
            <person name="Arahal D.R."/>
        </authorList>
    </citation>
    <scope>NUCLEOTIDE SEQUENCE [LARGE SCALE GENOMIC DNA]</scope>
    <source>
        <strain evidence="3">CECT 5091</strain>
    </source>
</reference>
<feature type="domain" description="Methyltransferase type 11" evidence="1">
    <location>
        <begin position="63"/>
        <end position="156"/>
    </location>
</feature>
<protein>
    <submittedName>
        <fullName evidence="2">Biotin biosynthesis protein BioC</fullName>
    </submittedName>
</protein>
<dbReference type="InterPro" id="IPR013216">
    <property type="entry name" value="Methyltransf_11"/>
</dbReference>
<dbReference type="STRING" id="1715692.RUE5091_00131"/>
<dbReference type="CDD" id="cd02440">
    <property type="entry name" value="AdoMet_MTases"/>
    <property type="match status" value="1"/>
</dbReference>
<evidence type="ECO:0000259" key="1">
    <source>
        <dbReference type="Pfam" id="PF08241"/>
    </source>
</evidence>
<dbReference type="SUPFAM" id="SSF53335">
    <property type="entry name" value="S-adenosyl-L-methionine-dependent methyltransferases"/>
    <property type="match status" value="1"/>
</dbReference>
<evidence type="ECO:0000313" key="3">
    <source>
        <dbReference type="Proteomes" id="UP000051260"/>
    </source>
</evidence>
<accession>A0A0P1I0W0</accession>
<dbReference type="PANTHER" id="PTHR43591">
    <property type="entry name" value="METHYLTRANSFERASE"/>
    <property type="match status" value="1"/>
</dbReference>
<gene>
    <name evidence="2" type="ORF">RUE5091_00131</name>
</gene>
<dbReference type="GO" id="GO:0008757">
    <property type="term" value="F:S-adenosylmethionine-dependent methyltransferase activity"/>
    <property type="evidence" value="ECO:0007669"/>
    <property type="project" value="InterPro"/>
</dbReference>
<dbReference type="EMBL" id="CYUD01000001">
    <property type="protein sequence ID" value="CUJ83625.1"/>
    <property type="molecule type" value="Genomic_DNA"/>
</dbReference>
<dbReference type="Gene3D" id="3.40.50.150">
    <property type="entry name" value="Vaccinia Virus protein VP39"/>
    <property type="match status" value="1"/>
</dbReference>
<dbReference type="PANTHER" id="PTHR43591:SF110">
    <property type="entry name" value="RHODANESE DOMAIN-CONTAINING PROTEIN"/>
    <property type="match status" value="1"/>
</dbReference>
<dbReference type="RefSeq" id="WP_058279948.1">
    <property type="nucleotide sequence ID" value="NZ_CYUD01000001.1"/>
</dbReference>
<dbReference type="OrthoDB" id="9807911at2"/>
<evidence type="ECO:0000313" key="2">
    <source>
        <dbReference type="EMBL" id="CUJ83625.1"/>
    </source>
</evidence>
<dbReference type="InterPro" id="IPR029063">
    <property type="entry name" value="SAM-dependent_MTases_sf"/>
</dbReference>
<dbReference type="Pfam" id="PF08241">
    <property type="entry name" value="Methyltransf_11"/>
    <property type="match status" value="1"/>
</dbReference>
<sequence length="211" mass="23391">MPDREASNNLSSAFAVRGNDALESQYDEWAETYDADNAAMGFRLPVLATAFFARWVPTGGKALDAGCGTGLASENLHILGYRDLVGIDLSNAMLNKARETGVFSELYRMVMGEALDFASDTFSGAIVTGVFTEGHAPHSSFDELIRVVRRGGHIVFNVRDDIYEHHGFREKMDRLESDGLWKLSEKSEAFRPFTISEPHVIARIFAYEVTS</sequence>
<organism evidence="2 3">
    <name type="scientific">Ruegeria denitrificans</name>
    <dbReference type="NCBI Taxonomy" id="1715692"/>
    <lineage>
        <taxon>Bacteria</taxon>
        <taxon>Pseudomonadati</taxon>
        <taxon>Pseudomonadota</taxon>
        <taxon>Alphaproteobacteria</taxon>
        <taxon>Rhodobacterales</taxon>
        <taxon>Roseobacteraceae</taxon>
        <taxon>Ruegeria</taxon>
    </lineage>
</organism>
<keyword evidence="3" id="KW-1185">Reference proteome</keyword>
<proteinExistence type="predicted"/>
<dbReference type="Proteomes" id="UP000051260">
    <property type="component" value="Unassembled WGS sequence"/>
</dbReference>
<name>A0A0P1I0W0_9RHOB</name>
<dbReference type="AlphaFoldDB" id="A0A0P1I0W0"/>